<gene>
    <name evidence="1" type="ORF">METZ01_LOCUS24741</name>
</gene>
<proteinExistence type="predicted"/>
<name>A0A381Q110_9ZZZZ</name>
<dbReference type="EMBL" id="UINC01001137">
    <property type="protein sequence ID" value="SUZ71887.1"/>
    <property type="molecule type" value="Genomic_DNA"/>
</dbReference>
<reference evidence="1" key="1">
    <citation type="submission" date="2018-05" db="EMBL/GenBank/DDBJ databases">
        <authorList>
            <person name="Lanie J.A."/>
            <person name="Ng W.-L."/>
            <person name="Kazmierczak K.M."/>
            <person name="Andrzejewski T.M."/>
            <person name="Davidsen T.M."/>
            <person name="Wayne K.J."/>
            <person name="Tettelin H."/>
            <person name="Glass J.I."/>
            <person name="Rusch D."/>
            <person name="Podicherti R."/>
            <person name="Tsui H.-C.T."/>
            <person name="Winkler M.E."/>
        </authorList>
    </citation>
    <scope>NUCLEOTIDE SEQUENCE</scope>
</reference>
<dbReference type="AlphaFoldDB" id="A0A381Q110"/>
<dbReference type="Gene3D" id="2.180.10.10">
    <property type="entry name" value="RHS repeat-associated core"/>
    <property type="match status" value="1"/>
</dbReference>
<evidence type="ECO:0000313" key="1">
    <source>
        <dbReference type="EMBL" id="SUZ71887.1"/>
    </source>
</evidence>
<sequence length="359" mass="41789">MTVLEKFPVYTTIFFLLGASPVQMKTKSTTIRLYSIFESFGAETQELKNSTIMNYNRQGQLTDSTLYTHSIPLSKKYIYVTGPEEGVRLQKTYDKQVILSYHFIYNLAGNRISTALYGVEDTLFWKEYFKYDDKNRLVKKIRYSPGSAINPENLSAQERPGKLIWGENYNYDSTGTVLEKEEIYDGYVLEVTTFDIDSLGIPQKRGEYFDPSVIFRTMYFHNEFGQLVSEITVERLGKSQESKSYEYDGFGRRIKTIVYNSDGLLMGTINKIYRELDSRITEVQADSSGSAFMEIETRLDQENRPFVQAVIDEEGRLTEKRVFKYDIQNRVVSIKSYDMLRRGKDDQEIPITVMTYEYE</sequence>
<protein>
    <submittedName>
        <fullName evidence="1">Uncharacterized protein</fullName>
    </submittedName>
</protein>
<accession>A0A381Q110</accession>
<organism evidence="1">
    <name type="scientific">marine metagenome</name>
    <dbReference type="NCBI Taxonomy" id="408172"/>
    <lineage>
        <taxon>unclassified sequences</taxon>
        <taxon>metagenomes</taxon>
        <taxon>ecological metagenomes</taxon>
    </lineage>
</organism>